<evidence type="ECO:0000313" key="2">
    <source>
        <dbReference type="Proteomes" id="UP000269396"/>
    </source>
</evidence>
<name>A0A183P766_9TREM</name>
<protein>
    <submittedName>
        <fullName evidence="1">Uncharacterized protein</fullName>
    </submittedName>
</protein>
<dbReference type="AlphaFoldDB" id="A0A183P766"/>
<evidence type="ECO:0000313" key="1">
    <source>
        <dbReference type="EMBL" id="VDP53396.1"/>
    </source>
</evidence>
<keyword evidence="2" id="KW-1185">Reference proteome</keyword>
<sequence length="128" mass="14563">MFIINSNESNQNLLDINNYVNISLLKINDKIKHSNSRNKRHIDPSIPIVTSNNLIYSTELRIIASAVCKSHCLQKCSEKLIKDSVKDNMNTVKLFHFVVLSLISSNPLCFKLKVLDKVENSYESEIGL</sequence>
<organism evidence="1 2">
    <name type="scientific">Schistosoma mattheei</name>
    <dbReference type="NCBI Taxonomy" id="31246"/>
    <lineage>
        <taxon>Eukaryota</taxon>
        <taxon>Metazoa</taxon>
        <taxon>Spiralia</taxon>
        <taxon>Lophotrochozoa</taxon>
        <taxon>Platyhelminthes</taxon>
        <taxon>Trematoda</taxon>
        <taxon>Digenea</taxon>
        <taxon>Strigeidida</taxon>
        <taxon>Schistosomatoidea</taxon>
        <taxon>Schistosomatidae</taxon>
        <taxon>Schistosoma</taxon>
    </lineage>
</organism>
<dbReference type="Proteomes" id="UP000269396">
    <property type="component" value="Unassembled WGS sequence"/>
</dbReference>
<accession>A0A183P766</accession>
<dbReference type="EMBL" id="UZAL01030369">
    <property type="protein sequence ID" value="VDP53396.1"/>
    <property type="molecule type" value="Genomic_DNA"/>
</dbReference>
<reference evidence="1 2" key="1">
    <citation type="submission" date="2018-11" db="EMBL/GenBank/DDBJ databases">
        <authorList>
            <consortium name="Pathogen Informatics"/>
        </authorList>
    </citation>
    <scope>NUCLEOTIDE SEQUENCE [LARGE SCALE GENOMIC DNA]</scope>
    <source>
        <strain>Denwood</strain>
        <strain evidence="2">Zambia</strain>
    </source>
</reference>
<gene>
    <name evidence="1" type="ORF">SMTD_LOCUS10202</name>
</gene>
<proteinExistence type="predicted"/>